<dbReference type="RefSeq" id="WP_191197894.1">
    <property type="nucleotide sequence ID" value="NZ_BAAAPA010000002.1"/>
</dbReference>
<dbReference type="GO" id="GO:0004497">
    <property type="term" value="F:monooxygenase activity"/>
    <property type="evidence" value="ECO:0007669"/>
    <property type="project" value="UniProtKB-KW"/>
</dbReference>
<dbReference type="Pfam" id="PF03992">
    <property type="entry name" value="ABM"/>
    <property type="match status" value="1"/>
</dbReference>
<keyword evidence="3" id="KW-1185">Reference proteome</keyword>
<protein>
    <submittedName>
        <fullName evidence="2">Antibiotic biosynthesis monooxygenase</fullName>
    </submittedName>
</protein>
<name>A0ABR8MDH4_9ACTN</name>
<evidence type="ECO:0000313" key="2">
    <source>
        <dbReference type="EMBL" id="MBD3913585.1"/>
    </source>
</evidence>
<dbReference type="Proteomes" id="UP000649289">
    <property type="component" value="Unassembled WGS sequence"/>
</dbReference>
<comment type="caution">
    <text evidence="2">The sequence shown here is derived from an EMBL/GenBank/DDBJ whole genome shotgun (WGS) entry which is preliminary data.</text>
</comment>
<dbReference type="InterPro" id="IPR007138">
    <property type="entry name" value="ABM_dom"/>
</dbReference>
<keyword evidence="2" id="KW-0560">Oxidoreductase</keyword>
<organism evidence="2 3">
    <name type="scientific">Nocardioides hwasunensis</name>
    <dbReference type="NCBI Taxonomy" id="397258"/>
    <lineage>
        <taxon>Bacteria</taxon>
        <taxon>Bacillati</taxon>
        <taxon>Actinomycetota</taxon>
        <taxon>Actinomycetes</taxon>
        <taxon>Propionibacteriales</taxon>
        <taxon>Nocardioidaceae</taxon>
        <taxon>Nocardioides</taxon>
    </lineage>
</organism>
<dbReference type="SUPFAM" id="SSF54909">
    <property type="entry name" value="Dimeric alpha+beta barrel"/>
    <property type="match status" value="1"/>
</dbReference>
<dbReference type="Gene3D" id="3.30.70.100">
    <property type="match status" value="1"/>
</dbReference>
<evidence type="ECO:0000259" key="1">
    <source>
        <dbReference type="Pfam" id="PF03992"/>
    </source>
</evidence>
<gene>
    <name evidence="2" type="ORF">IEZ25_03065</name>
</gene>
<sequence>MTIHVLGEVPIGDLDQFLAVFSTDGLAKRQEHGCSGATVLSPIHESGRVVVILEFADEQSFQAFRDDATAPPIMRRGGAQGPPTFTVLQQVGSYPH</sequence>
<proteinExistence type="predicted"/>
<reference evidence="2 3" key="1">
    <citation type="submission" date="2020-09" db="EMBL/GenBank/DDBJ databases">
        <title>novel species in genus Nocardioides.</title>
        <authorList>
            <person name="Zhang G."/>
        </authorList>
    </citation>
    <scope>NUCLEOTIDE SEQUENCE [LARGE SCALE GENOMIC DNA]</scope>
    <source>
        <strain evidence="2 3">19197</strain>
    </source>
</reference>
<dbReference type="InterPro" id="IPR011008">
    <property type="entry name" value="Dimeric_a/b-barrel"/>
</dbReference>
<dbReference type="EMBL" id="JACXYY010000001">
    <property type="protein sequence ID" value="MBD3913585.1"/>
    <property type="molecule type" value="Genomic_DNA"/>
</dbReference>
<keyword evidence="2" id="KW-0503">Monooxygenase</keyword>
<accession>A0ABR8MDH4</accession>
<evidence type="ECO:0000313" key="3">
    <source>
        <dbReference type="Proteomes" id="UP000649289"/>
    </source>
</evidence>
<feature type="domain" description="ABM" evidence="1">
    <location>
        <begin position="8"/>
        <end position="66"/>
    </location>
</feature>